<feature type="domain" description="Anthranilate synthase component I N-terminal" evidence="12">
    <location>
        <begin position="273"/>
        <end position="356"/>
    </location>
</feature>
<proteinExistence type="inferred from homology"/>
<feature type="domain" description="Glutamine amidotransferase" evidence="10">
    <location>
        <begin position="11"/>
        <end position="198"/>
    </location>
</feature>
<dbReference type="Gene3D" id="3.40.50.880">
    <property type="match status" value="1"/>
</dbReference>
<dbReference type="InterPro" id="IPR029062">
    <property type="entry name" value="Class_I_gatase-like"/>
</dbReference>
<name>A0A8H6WRQ3_9AGAR</name>
<evidence type="ECO:0000256" key="9">
    <source>
        <dbReference type="ARBA" id="ARBA00031904"/>
    </source>
</evidence>
<dbReference type="Pfam" id="PF00425">
    <property type="entry name" value="Chorismate_bind"/>
    <property type="match status" value="1"/>
</dbReference>
<dbReference type="EMBL" id="JACAZI010000035">
    <property type="protein sequence ID" value="KAF7328484.1"/>
    <property type="molecule type" value="Genomic_DNA"/>
</dbReference>
<keyword evidence="14" id="KW-1185">Reference proteome</keyword>
<dbReference type="GO" id="GO:0046654">
    <property type="term" value="P:tetrahydrofolate biosynthetic process"/>
    <property type="evidence" value="ECO:0007669"/>
    <property type="project" value="UniProtKB-UniPathway"/>
</dbReference>
<dbReference type="GO" id="GO:0000162">
    <property type="term" value="P:L-tryptophan biosynthetic process"/>
    <property type="evidence" value="ECO:0007669"/>
    <property type="project" value="TreeGrafter"/>
</dbReference>
<gene>
    <name evidence="13" type="ORF">MVEN_02535300</name>
</gene>
<evidence type="ECO:0000313" key="14">
    <source>
        <dbReference type="Proteomes" id="UP000620124"/>
    </source>
</evidence>
<organism evidence="13 14">
    <name type="scientific">Mycena venus</name>
    <dbReference type="NCBI Taxonomy" id="2733690"/>
    <lineage>
        <taxon>Eukaryota</taxon>
        <taxon>Fungi</taxon>
        <taxon>Dikarya</taxon>
        <taxon>Basidiomycota</taxon>
        <taxon>Agaricomycotina</taxon>
        <taxon>Agaricomycetes</taxon>
        <taxon>Agaricomycetidae</taxon>
        <taxon>Agaricales</taxon>
        <taxon>Marasmiineae</taxon>
        <taxon>Mycenaceae</taxon>
        <taxon>Mycena</taxon>
    </lineage>
</organism>
<keyword evidence="7" id="KW-0315">Glutamine amidotransferase</keyword>
<protein>
    <recommendedName>
        <fullName evidence="4">aminodeoxychorismate synthase</fullName>
        <ecNumber evidence="4">2.6.1.85</ecNumber>
    </recommendedName>
    <alternativeName>
        <fullName evidence="8">Para-aminobenzoate synthase</fullName>
    </alternativeName>
    <alternativeName>
        <fullName evidence="9">p-aminobenzoic acid synthase</fullName>
    </alternativeName>
</protein>
<dbReference type="OrthoDB" id="64220at2759"/>
<reference evidence="13" key="1">
    <citation type="submission" date="2020-05" db="EMBL/GenBank/DDBJ databases">
        <title>Mycena genomes resolve the evolution of fungal bioluminescence.</title>
        <authorList>
            <person name="Tsai I.J."/>
        </authorList>
    </citation>
    <scope>NUCLEOTIDE SEQUENCE</scope>
    <source>
        <strain evidence="13">CCC161011</strain>
    </source>
</reference>
<dbReference type="PRINTS" id="PR00096">
    <property type="entry name" value="GATASE"/>
</dbReference>
<comment type="pathway">
    <text evidence="2">Cofactor biosynthesis; tetrahydrofolate biosynthesis; 4-aminobenzoate from chorismate: step 1/2.</text>
</comment>
<comment type="catalytic activity">
    <reaction evidence="1">
        <text>chorismate + L-glutamine = 4-amino-4-deoxychorismate + L-glutamate</text>
        <dbReference type="Rhea" id="RHEA:11672"/>
        <dbReference type="ChEBI" id="CHEBI:29748"/>
        <dbReference type="ChEBI" id="CHEBI:29985"/>
        <dbReference type="ChEBI" id="CHEBI:58359"/>
        <dbReference type="ChEBI" id="CHEBI:58406"/>
        <dbReference type="EC" id="2.6.1.85"/>
    </reaction>
</comment>
<dbReference type="CDD" id="cd01743">
    <property type="entry name" value="GATase1_Anthranilate_Synthase"/>
    <property type="match status" value="1"/>
</dbReference>
<dbReference type="PRINTS" id="PR00099">
    <property type="entry name" value="CPSGATASE"/>
</dbReference>
<evidence type="ECO:0000259" key="11">
    <source>
        <dbReference type="Pfam" id="PF00425"/>
    </source>
</evidence>
<accession>A0A8H6WRQ3</accession>
<evidence type="ECO:0000256" key="5">
    <source>
        <dbReference type="ARBA" id="ARBA00022679"/>
    </source>
</evidence>
<dbReference type="InterPro" id="IPR006221">
    <property type="entry name" value="TrpG/PapA_dom"/>
</dbReference>
<comment type="similarity">
    <text evidence="3">In the C-terminal section; belongs to the anthranilate synthase component I family.</text>
</comment>
<dbReference type="GO" id="GO:0046820">
    <property type="term" value="F:4-amino-4-deoxychorismate synthase activity"/>
    <property type="evidence" value="ECO:0007669"/>
    <property type="project" value="UniProtKB-EC"/>
</dbReference>
<evidence type="ECO:0000256" key="8">
    <source>
        <dbReference type="ARBA" id="ARBA00031329"/>
    </source>
</evidence>
<dbReference type="InterPro" id="IPR006805">
    <property type="entry name" value="Anth_synth_I_N"/>
</dbReference>
<dbReference type="SUPFAM" id="SSF52317">
    <property type="entry name" value="Class I glutamine amidotransferase-like"/>
    <property type="match status" value="1"/>
</dbReference>
<dbReference type="GO" id="GO:0008153">
    <property type="term" value="P:4-aminobenzoate biosynthetic process"/>
    <property type="evidence" value="ECO:0007669"/>
    <property type="project" value="TreeGrafter"/>
</dbReference>
<keyword evidence="5" id="KW-0808">Transferase</keyword>
<dbReference type="InterPro" id="IPR017926">
    <property type="entry name" value="GATASE"/>
</dbReference>
<comment type="caution">
    <text evidence="13">The sequence shown here is derived from an EMBL/GenBank/DDBJ whole genome shotgun (WGS) entry which is preliminary data.</text>
</comment>
<evidence type="ECO:0000256" key="2">
    <source>
        <dbReference type="ARBA" id="ARBA00005009"/>
    </source>
</evidence>
<dbReference type="NCBIfam" id="TIGR00566">
    <property type="entry name" value="trpG_papA"/>
    <property type="match status" value="1"/>
</dbReference>
<keyword evidence="6" id="KW-0289">Folate biosynthesis</keyword>
<dbReference type="UniPathway" id="UPA00077">
    <property type="reaction ID" value="UER00149"/>
</dbReference>
<evidence type="ECO:0000256" key="1">
    <source>
        <dbReference type="ARBA" id="ARBA00001000"/>
    </source>
</evidence>
<dbReference type="Pfam" id="PF00117">
    <property type="entry name" value="GATase"/>
    <property type="match status" value="1"/>
</dbReference>
<dbReference type="GO" id="GO:0046656">
    <property type="term" value="P:folic acid biosynthetic process"/>
    <property type="evidence" value="ECO:0007669"/>
    <property type="project" value="UniProtKB-KW"/>
</dbReference>
<sequence>MTVEETPRILLIDSYDSFTFKAIPGCRIHIIKNDQIEFKRLLPSLKFFSAVIVGPGPGSPEVAEDIGVVKDLWHVGFDNLIPIFGVCLGLQSLGVAFGGRLLRLNVVKHGQISTVHHTGTDLFSGMGAVQAVRYHSLHIDLDDSLGSELEKLAWTLDLEDNGEVIMGLKHKTRPFWAVQYHPESICTNGGSDCVLRNFWLLAQSWSAKHDREVLSWKADALASFPPPWPASIPPPTFPLSAPETDSLPTVLTSVHHLPHFQLPIACELLGATDERSPFVVLDSAADPGRFSIIGCINPTSTRITYYMGSPYVSVSSEGQKREKRLPSDIWAWLSDFMRSRQARGNKDIPFWGGPVGQERHPDINLVFVERSVVFDHETGHAHVQSLRLDDSEWVSETGRLLLELCYSSASTPSMNGTSQSRHKTKPTLSLPQRDRYIAQIKKAKEFLFSGDSYELCLTARAKITFPFQPPTEKSSSWTRYKHLRSVNPAPHAAYIRLHPTTFLSSSPERFISYSRPPNTLCQLRPIKGTVRKTPQITREIAEEMLAGSVKEVAENLMIVDLIRHDLHRVVGADVQVTQFCGVEEYHTVYQLVSSIEGRPQESLIQRSKTNLGWETLRTSLPPGSMTGAPKKRSVEILQSLEDDNRGIYSGIFGYWCVGGGGDWSVTIRSCFKYEDPCKTNIKSDEVWVLGAGGAITALSDPEAEWDEMNTKLQSVLKAFDV</sequence>
<dbReference type="InterPro" id="IPR005801">
    <property type="entry name" value="ADC_synthase"/>
</dbReference>
<evidence type="ECO:0000313" key="13">
    <source>
        <dbReference type="EMBL" id="KAF7328484.1"/>
    </source>
</evidence>
<dbReference type="Gene3D" id="3.60.120.10">
    <property type="entry name" value="Anthranilate synthase"/>
    <property type="match status" value="1"/>
</dbReference>
<dbReference type="PANTHER" id="PTHR11236">
    <property type="entry name" value="AMINOBENZOATE/ANTHRANILATE SYNTHASE"/>
    <property type="match status" value="1"/>
</dbReference>
<dbReference type="InterPro" id="IPR015890">
    <property type="entry name" value="Chorismate_C"/>
</dbReference>
<evidence type="ECO:0000259" key="10">
    <source>
        <dbReference type="Pfam" id="PF00117"/>
    </source>
</evidence>
<dbReference type="SUPFAM" id="SSF56322">
    <property type="entry name" value="ADC synthase"/>
    <property type="match status" value="1"/>
</dbReference>
<dbReference type="InterPro" id="IPR019999">
    <property type="entry name" value="Anth_synth_I-like"/>
</dbReference>
<dbReference type="EC" id="2.6.1.85" evidence="4"/>
<dbReference type="PRINTS" id="PR00097">
    <property type="entry name" value="ANTSNTHASEII"/>
</dbReference>
<evidence type="ECO:0000256" key="7">
    <source>
        <dbReference type="ARBA" id="ARBA00022962"/>
    </source>
</evidence>
<dbReference type="Proteomes" id="UP000620124">
    <property type="component" value="Unassembled WGS sequence"/>
</dbReference>
<dbReference type="Pfam" id="PF04715">
    <property type="entry name" value="Anth_synt_I_N"/>
    <property type="match status" value="1"/>
</dbReference>
<evidence type="ECO:0000259" key="12">
    <source>
        <dbReference type="Pfam" id="PF04715"/>
    </source>
</evidence>
<evidence type="ECO:0000256" key="6">
    <source>
        <dbReference type="ARBA" id="ARBA00022909"/>
    </source>
</evidence>
<evidence type="ECO:0000256" key="4">
    <source>
        <dbReference type="ARBA" id="ARBA00013139"/>
    </source>
</evidence>
<dbReference type="GO" id="GO:0005737">
    <property type="term" value="C:cytoplasm"/>
    <property type="evidence" value="ECO:0007669"/>
    <property type="project" value="TreeGrafter"/>
</dbReference>
<evidence type="ECO:0000256" key="3">
    <source>
        <dbReference type="ARBA" id="ARBA00005970"/>
    </source>
</evidence>
<dbReference type="AlphaFoldDB" id="A0A8H6WRQ3"/>
<feature type="domain" description="Chorismate-utilising enzyme C-terminal" evidence="11">
    <location>
        <begin position="433"/>
        <end position="711"/>
    </location>
</feature>
<dbReference type="PROSITE" id="PS51273">
    <property type="entry name" value="GATASE_TYPE_1"/>
    <property type="match status" value="1"/>
</dbReference>
<dbReference type="PANTHER" id="PTHR11236:SF18">
    <property type="entry name" value="AMINODEOXYCHORISMATE SYNTHASE"/>
    <property type="match status" value="1"/>
</dbReference>